<dbReference type="Proteomes" id="UP001162992">
    <property type="component" value="Chromosome 21"/>
</dbReference>
<reference evidence="2" key="1">
    <citation type="journal article" date="2024" name="Proc. Natl. Acad. Sci. U.S.A.">
        <title>Extraordinary preservation of gene collinearity over three hundred million years revealed in homosporous lycophytes.</title>
        <authorList>
            <person name="Li C."/>
            <person name="Wickell D."/>
            <person name="Kuo L.Y."/>
            <person name="Chen X."/>
            <person name="Nie B."/>
            <person name="Liao X."/>
            <person name="Peng D."/>
            <person name="Ji J."/>
            <person name="Jenkins J."/>
            <person name="Williams M."/>
            <person name="Shu S."/>
            <person name="Plott C."/>
            <person name="Barry K."/>
            <person name="Rajasekar S."/>
            <person name="Grimwood J."/>
            <person name="Han X."/>
            <person name="Sun S."/>
            <person name="Hou Z."/>
            <person name="He W."/>
            <person name="Dai G."/>
            <person name="Sun C."/>
            <person name="Schmutz J."/>
            <person name="Leebens-Mack J.H."/>
            <person name="Li F.W."/>
            <person name="Wang L."/>
        </authorList>
    </citation>
    <scope>NUCLEOTIDE SEQUENCE [LARGE SCALE GENOMIC DNA]</scope>
    <source>
        <strain evidence="2">cv. PW_Plant_1</strain>
    </source>
</reference>
<accession>A0ACC2AIQ0</accession>
<evidence type="ECO:0000313" key="2">
    <source>
        <dbReference type="Proteomes" id="UP001162992"/>
    </source>
</evidence>
<gene>
    <name evidence="1" type="ORF">O6H91_21G000200</name>
</gene>
<name>A0ACC2AIQ0_DIPCM</name>
<keyword evidence="2" id="KW-1185">Reference proteome</keyword>
<protein>
    <submittedName>
        <fullName evidence="1">Uncharacterized protein</fullName>
    </submittedName>
</protein>
<proteinExistence type="predicted"/>
<sequence length="160" mass="18251">MVSLISAMASLPSLSNAPKIAKLGRNGSAFAGKGELKVAQWGKGLCTLRPLRVSMMAKREQELVEIRQMSDEDINDTVMDLKGELFMLRAKRALRQEFKSSEFGRMRKRIARMLTIKREREIEKGIKPRESRKLDKAWKRNAEIRPPPSLVALLESKDKK</sequence>
<comment type="caution">
    <text evidence="1">The sequence shown here is derived from an EMBL/GenBank/DDBJ whole genome shotgun (WGS) entry which is preliminary data.</text>
</comment>
<evidence type="ECO:0000313" key="1">
    <source>
        <dbReference type="EMBL" id="KAJ7516819.1"/>
    </source>
</evidence>
<organism evidence="1 2">
    <name type="scientific">Diphasiastrum complanatum</name>
    <name type="common">Issler's clubmoss</name>
    <name type="synonym">Lycopodium complanatum</name>
    <dbReference type="NCBI Taxonomy" id="34168"/>
    <lineage>
        <taxon>Eukaryota</taxon>
        <taxon>Viridiplantae</taxon>
        <taxon>Streptophyta</taxon>
        <taxon>Embryophyta</taxon>
        <taxon>Tracheophyta</taxon>
        <taxon>Lycopodiopsida</taxon>
        <taxon>Lycopodiales</taxon>
        <taxon>Lycopodiaceae</taxon>
        <taxon>Lycopodioideae</taxon>
        <taxon>Diphasiastrum</taxon>
    </lineage>
</organism>
<dbReference type="EMBL" id="CM055112">
    <property type="protein sequence ID" value="KAJ7516819.1"/>
    <property type="molecule type" value="Genomic_DNA"/>
</dbReference>